<protein>
    <submittedName>
        <fullName evidence="3">Membrane integrity-associated transporter subunit PqiC</fullName>
    </submittedName>
</protein>
<feature type="signal peptide" evidence="1">
    <location>
        <begin position="1"/>
        <end position="22"/>
    </location>
</feature>
<feature type="chain" id="PRO_5019863055" evidence="1">
    <location>
        <begin position="23"/>
        <end position="237"/>
    </location>
</feature>
<dbReference type="EMBL" id="RBZV01000002">
    <property type="protein sequence ID" value="RKP51064.1"/>
    <property type="molecule type" value="Genomic_DNA"/>
</dbReference>
<keyword evidence="4" id="KW-1185">Reference proteome</keyword>
<dbReference type="PROSITE" id="PS51257">
    <property type="entry name" value="PROKAR_LIPOPROTEIN"/>
    <property type="match status" value="1"/>
</dbReference>
<keyword evidence="1" id="KW-0732">Signal</keyword>
<dbReference type="RefSeq" id="WP_121277148.1">
    <property type="nucleotide sequence ID" value="NZ_RBZV01000002.1"/>
</dbReference>
<dbReference type="Pfam" id="PF03886">
    <property type="entry name" value="ABC_trans_aux"/>
    <property type="match status" value="1"/>
</dbReference>
<evidence type="ECO:0000313" key="3">
    <source>
        <dbReference type="EMBL" id="RKP51064.1"/>
    </source>
</evidence>
<evidence type="ECO:0000313" key="4">
    <source>
        <dbReference type="Proteomes" id="UP000280434"/>
    </source>
</evidence>
<dbReference type="Proteomes" id="UP000280434">
    <property type="component" value="Unassembled WGS sequence"/>
</dbReference>
<accession>A0A494XSG7</accession>
<evidence type="ECO:0000256" key="1">
    <source>
        <dbReference type="SAM" id="SignalP"/>
    </source>
</evidence>
<dbReference type="AlphaFoldDB" id="A0A494XSG7"/>
<organism evidence="3 4">
    <name type="scientific">Trinickia fusca</name>
    <dbReference type="NCBI Taxonomy" id="2419777"/>
    <lineage>
        <taxon>Bacteria</taxon>
        <taxon>Pseudomonadati</taxon>
        <taxon>Pseudomonadota</taxon>
        <taxon>Betaproteobacteria</taxon>
        <taxon>Burkholderiales</taxon>
        <taxon>Burkholderiaceae</taxon>
        <taxon>Trinickia</taxon>
    </lineage>
</organism>
<dbReference type="SUPFAM" id="SSF159594">
    <property type="entry name" value="XCC0632-like"/>
    <property type="match status" value="1"/>
</dbReference>
<dbReference type="Gene3D" id="3.40.50.10610">
    <property type="entry name" value="ABC-type transport auxiliary lipoprotein component"/>
    <property type="match status" value="1"/>
</dbReference>
<reference evidence="3 4" key="1">
    <citation type="submission" date="2018-10" db="EMBL/GenBank/DDBJ databases">
        <title>Paraburkholderia sp. 7MK8-2, isolated from soil.</title>
        <authorList>
            <person name="Gao Z.-H."/>
            <person name="Qiu L.-H."/>
        </authorList>
    </citation>
    <scope>NUCLEOTIDE SEQUENCE [LARGE SCALE GENOMIC DNA]</scope>
    <source>
        <strain evidence="3 4">7MK8-2</strain>
    </source>
</reference>
<feature type="domain" description="ABC-type transport auxiliary lipoprotein component" evidence="2">
    <location>
        <begin position="50"/>
        <end position="201"/>
    </location>
</feature>
<comment type="caution">
    <text evidence="3">The sequence shown here is derived from an EMBL/GenBank/DDBJ whole genome shotgun (WGS) entry which is preliminary data.</text>
</comment>
<evidence type="ECO:0000259" key="2">
    <source>
        <dbReference type="Pfam" id="PF03886"/>
    </source>
</evidence>
<name>A0A494XSG7_9BURK</name>
<dbReference type="OrthoDB" id="1494661at2"/>
<gene>
    <name evidence="3" type="ORF">D7S89_08440</name>
</gene>
<dbReference type="InterPro" id="IPR005586">
    <property type="entry name" value="ABC_trans_aux"/>
</dbReference>
<sequence length="237" mass="24860">MTLERFPYSLRTLALVAACAGAAMLTACSSSPPSRFYTLGAGSSTSNAATPSNSAAPAIKPAFLIEVPPVDVPSQIARNQLVVQTSEARVDVLEQERWASMPADEIRRAVSGDLAARLGTFDVFGTPYPDGVPVYRISVNVQRFESWPASHTVLAAVWSVRAVHAQSGLTCRTRATEQVGAGYDALVEGHRRALAQMADEITVAVRQLAAGAGAGTLAAHLQDCAIESRSPTKPGGA</sequence>
<proteinExistence type="predicted"/>